<organism evidence="2 3">
    <name type="scientific">Branchiostoma lanceolatum</name>
    <name type="common">Common lancelet</name>
    <name type="synonym">Amphioxus lanceolatum</name>
    <dbReference type="NCBI Taxonomy" id="7740"/>
    <lineage>
        <taxon>Eukaryota</taxon>
        <taxon>Metazoa</taxon>
        <taxon>Chordata</taxon>
        <taxon>Cephalochordata</taxon>
        <taxon>Leptocardii</taxon>
        <taxon>Amphioxiformes</taxon>
        <taxon>Branchiostomatidae</taxon>
        <taxon>Branchiostoma</taxon>
    </lineage>
</organism>
<keyword evidence="3" id="KW-1185">Reference proteome</keyword>
<dbReference type="AlphaFoldDB" id="A0A8J9ZBI1"/>
<evidence type="ECO:0000256" key="1">
    <source>
        <dbReference type="SAM" id="MobiDB-lite"/>
    </source>
</evidence>
<dbReference type="EMBL" id="OV696704">
    <property type="protein sequence ID" value="CAH1251479.1"/>
    <property type="molecule type" value="Genomic_DNA"/>
</dbReference>
<sequence>MASSQHQQIIIHCLSHSVTRWLERQACEENNYITVKILSPHEWSESSREVLWTRVKMAESFRDQGPVDDEGANKTVERRETQEQDQSIDIDDVFSRLQGLVHRTEAVVDRLSNLETDMVTKATEMVTVVRRRHYSDDDIPDLFRSLTKVTDAGDDGSRRNSLLRTYSLNDEDLVSVDSIKLEYKRNSLAPDQNSGANRKQFKTDSEKKVFSPENPCTDETTKALPTKPYRDKAELQLQPRMDRRNNRLWFQNKMGDVILLEEHDMEEVFETKL</sequence>
<name>A0A8J9ZBI1_BRALA</name>
<feature type="compositionally biased region" description="Basic and acidic residues" evidence="1">
    <location>
        <begin position="201"/>
        <end position="210"/>
    </location>
</feature>
<protein>
    <submittedName>
        <fullName evidence="2">Hypp9074 protein</fullName>
    </submittedName>
</protein>
<gene>
    <name evidence="2" type="primary">Hypp9074</name>
    <name evidence="2" type="ORF">BLAG_LOCUS11853</name>
</gene>
<reference evidence="2" key="1">
    <citation type="submission" date="2022-01" db="EMBL/GenBank/DDBJ databases">
        <authorList>
            <person name="Braso-Vives M."/>
        </authorList>
    </citation>
    <scope>NUCLEOTIDE SEQUENCE</scope>
</reference>
<feature type="region of interest" description="Disordered" evidence="1">
    <location>
        <begin position="188"/>
        <end position="221"/>
    </location>
</feature>
<feature type="compositionally biased region" description="Basic and acidic residues" evidence="1">
    <location>
        <begin position="71"/>
        <end position="82"/>
    </location>
</feature>
<evidence type="ECO:0000313" key="3">
    <source>
        <dbReference type="Proteomes" id="UP000838412"/>
    </source>
</evidence>
<accession>A0A8J9ZBI1</accession>
<feature type="region of interest" description="Disordered" evidence="1">
    <location>
        <begin position="62"/>
        <end position="85"/>
    </location>
</feature>
<evidence type="ECO:0000313" key="2">
    <source>
        <dbReference type="EMBL" id="CAH1251479.1"/>
    </source>
</evidence>
<dbReference type="Proteomes" id="UP000838412">
    <property type="component" value="Chromosome 19"/>
</dbReference>
<dbReference type="OrthoDB" id="10008780at2759"/>
<proteinExistence type="predicted"/>